<evidence type="ECO:0000259" key="10">
    <source>
        <dbReference type="Pfam" id="PF21158"/>
    </source>
</evidence>
<comment type="subcellular location">
    <subcellularLocation>
        <location evidence="1 7">Bacterial flagellum</location>
    </subcellularLocation>
    <subcellularLocation>
        <location evidence="2 7">Secreted</location>
    </subcellularLocation>
</comment>
<evidence type="ECO:0000259" key="11">
    <source>
        <dbReference type="Pfam" id="PF22638"/>
    </source>
</evidence>
<accession>A0ABV3NPG6</accession>
<dbReference type="EMBL" id="JBFMVT010000002">
    <property type="protein sequence ID" value="MEW7311429.1"/>
    <property type="molecule type" value="Genomic_DNA"/>
</dbReference>
<evidence type="ECO:0000256" key="2">
    <source>
        <dbReference type="ARBA" id="ARBA00004613"/>
    </source>
</evidence>
<name>A0ABV3NPG6_9ENTR</name>
<proteinExistence type="inferred from homology"/>
<keyword evidence="13" id="KW-1185">Reference proteome</keyword>
<dbReference type="PANTHER" id="PTHR30033:SF1">
    <property type="entry name" value="FLAGELLAR HOOK-ASSOCIATED PROTEIN 1"/>
    <property type="match status" value="1"/>
</dbReference>
<evidence type="ECO:0000256" key="3">
    <source>
        <dbReference type="ARBA" id="ARBA00009677"/>
    </source>
</evidence>
<feature type="domain" description="Flagellar hook-associated protein FlgK helical" evidence="11">
    <location>
        <begin position="93"/>
        <end position="331"/>
    </location>
</feature>
<keyword evidence="12" id="KW-0966">Cell projection</keyword>
<dbReference type="Proteomes" id="UP001555342">
    <property type="component" value="Unassembled WGS sequence"/>
</dbReference>
<dbReference type="PRINTS" id="PR01005">
    <property type="entry name" value="FLGHOOKAP1"/>
</dbReference>
<dbReference type="InterPro" id="IPR002371">
    <property type="entry name" value="FlgK"/>
</dbReference>
<dbReference type="Pfam" id="PF21158">
    <property type="entry name" value="flgK_1st_1"/>
    <property type="match status" value="1"/>
</dbReference>
<dbReference type="InterPro" id="IPR053927">
    <property type="entry name" value="FlgK_helical"/>
</dbReference>
<feature type="domain" description="Flagellar hook-associated protein 1 D2-like" evidence="10">
    <location>
        <begin position="339"/>
        <end position="424"/>
    </location>
</feature>
<feature type="domain" description="Flagellar basal-body/hook protein C-terminal" evidence="9">
    <location>
        <begin position="514"/>
        <end position="553"/>
    </location>
</feature>
<protein>
    <recommendedName>
        <fullName evidence="4 7">Flagellar hook-associated protein 1</fullName>
        <shortName evidence="7">HAP1</shortName>
    </recommendedName>
</protein>
<reference evidence="12 13" key="1">
    <citation type="submission" date="2024-07" db="EMBL/GenBank/DDBJ databases">
        <authorList>
            <person name="Wang L."/>
        </authorList>
    </citation>
    <scope>NUCLEOTIDE SEQUENCE [LARGE SCALE GENOMIC DNA]</scope>
    <source>
        <strain evidence="12 13">WL359</strain>
    </source>
</reference>
<dbReference type="SUPFAM" id="SSF64518">
    <property type="entry name" value="Phase 1 flagellin"/>
    <property type="match status" value="1"/>
</dbReference>
<dbReference type="PANTHER" id="PTHR30033">
    <property type="entry name" value="FLAGELLAR HOOK-ASSOCIATED PROTEIN 1"/>
    <property type="match status" value="1"/>
</dbReference>
<dbReference type="InterPro" id="IPR049119">
    <property type="entry name" value="FlgK_D2-like"/>
</dbReference>
<evidence type="ECO:0000313" key="12">
    <source>
        <dbReference type="EMBL" id="MEW7311429.1"/>
    </source>
</evidence>
<evidence type="ECO:0000256" key="1">
    <source>
        <dbReference type="ARBA" id="ARBA00004365"/>
    </source>
</evidence>
<dbReference type="Pfam" id="PF06429">
    <property type="entry name" value="Flg_bbr_C"/>
    <property type="match status" value="1"/>
</dbReference>
<dbReference type="RefSeq" id="WP_367593775.1">
    <property type="nucleotide sequence ID" value="NZ_JBFMVT010000002.1"/>
</dbReference>
<evidence type="ECO:0000256" key="5">
    <source>
        <dbReference type="ARBA" id="ARBA00022525"/>
    </source>
</evidence>
<sequence>MSSSLINSAMSGLGAAQAALNTVSNNISNYNITGYTRQTTVLSQSQSTLGAGGWIGNGVQVSGVQREYDAFITNQLRAAQTQSSGLNTQYQQMSKIDNILSGTTNSLATTMQSFFTGLQTLVSNSEDPAARQALLGNASGLVNQFKVTDQYLRDQDKQVNTAIQSSVEQINNYASQIANLNTQISRMTGVGAGAAPNDLLDQRDQLVSELNQIVGVEVSVQDGGTYNVSIANGLSLVQGDKANKLAAVGSDADPSRITVGYVDSVSGTTEIPESQLKSGTLGGMLTFRSQDLDSARNRLGQLALTFADAINKQHGKGFDAGDPAKAGGDFFKFGGPAVLSNSNNASKSTTLTASMTDSSQVQASDYKVVYDGKDWQVTRLSDNKQFTAAVTDDGTGKMSMSFDGLKLDISGAAPTKNDSFTVKPVSDAVVNMGVLITDESKLALAGAADNGESDNRNAQAMLDLQNGKIVNGNKSFNDAYASLVSDVGNKTSTLKVTSTTQNNVVTQLSNQQQSISGVNLDEEYGNLQRFQQYYLANAQVLQTASTLFDALLSIR</sequence>
<evidence type="ECO:0000256" key="4">
    <source>
        <dbReference type="ARBA" id="ARBA00016244"/>
    </source>
</evidence>
<keyword evidence="12" id="KW-0282">Flagellum</keyword>
<keyword evidence="6 7" id="KW-0975">Bacterial flagellum</keyword>
<dbReference type="InterPro" id="IPR001444">
    <property type="entry name" value="Flag_bb_rod_N"/>
</dbReference>
<feature type="domain" description="Flagellar basal body rod protein N-terminal" evidence="8">
    <location>
        <begin position="6"/>
        <end position="36"/>
    </location>
</feature>
<evidence type="ECO:0000313" key="13">
    <source>
        <dbReference type="Proteomes" id="UP001555342"/>
    </source>
</evidence>
<dbReference type="NCBIfam" id="TIGR02492">
    <property type="entry name" value="flgK_ends"/>
    <property type="match status" value="1"/>
</dbReference>
<evidence type="ECO:0000259" key="8">
    <source>
        <dbReference type="Pfam" id="PF00460"/>
    </source>
</evidence>
<dbReference type="Pfam" id="PF00460">
    <property type="entry name" value="Flg_bb_rod"/>
    <property type="match status" value="1"/>
</dbReference>
<gene>
    <name evidence="7 12" type="primary">flgK</name>
    <name evidence="12" type="ORF">AB1E22_01625</name>
</gene>
<dbReference type="Pfam" id="PF22638">
    <property type="entry name" value="FlgK_D1"/>
    <property type="match status" value="1"/>
</dbReference>
<comment type="caution">
    <text evidence="12">The sequence shown here is derived from an EMBL/GenBank/DDBJ whole genome shotgun (WGS) entry which is preliminary data.</text>
</comment>
<comment type="similarity">
    <text evidence="3 7">Belongs to the flagella basal body rod proteins family.</text>
</comment>
<keyword evidence="12" id="KW-0969">Cilium</keyword>
<dbReference type="InterPro" id="IPR010930">
    <property type="entry name" value="Flg_bb/hook_C_dom"/>
</dbReference>
<evidence type="ECO:0000256" key="7">
    <source>
        <dbReference type="RuleBase" id="RU362065"/>
    </source>
</evidence>
<evidence type="ECO:0000256" key="6">
    <source>
        <dbReference type="ARBA" id="ARBA00023143"/>
    </source>
</evidence>
<evidence type="ECO:0000259" key="9">
    <source>
        <dbReference type="Pfam" id="PF06429"/>
    </source>
</evidence>
<organism evidence="12 13">
    <name type="scientific">Buttiauxella gaviniae</name>
    <dbReference type="NCBI Taxonomy" id="82990"/>
    <lineage>
        <taxon>Bacteria</taxon>
        <taxon>Pseudomonadati</taxon>
        <taxon>Pseudomonadota</taxon>
        <taxon>Gammaproteobacteria</taxon>
        <taxon>Enterobacterales</taxon>
        <taxon>Enterobacteriaceae</taxon>
        <taxon>Buttiauxella</taxon>
    </lineage>
</organism>
<keyword evidence="5 7" id="KW-0964">Secreted</keyword>